<dbReference type="AlphaFoldDB" id="A0AAE1FXQ4"/>
<evidence type="ECO:0000313" key="2">
    <source>
        <dbReference type="Proteomes" id="UP001286313"/>
    </source>
</evidence>
<reference evidence="1" key="1">
    <citation type="submission" date="2023-10" db="EMBL/GenBank/DDBJ databases">
        <title>Genome assemblies of two species of porcelain crab, Petrolisthes cinctipes and Petrolisthes manimaculis (Anomura: Porcellanidae).</title>
        <authorList>
            <person name="Angst P."/>
        </authorList>
    </citation>
    <scope>NUCLEOTIDE SEQUENCE</scope>
    <source>
        <strain evidence="1">PB745_01</strain>
        <tissue evidence="1">Gill</tissue>
    </source>
</reference>
<protein>
    <submittedName>
        <fullName evidence="1">Uncharacterized protein</fullName>
    </submittedName>
</protein>
<proteinExistence type="predicted"/>
<accession>A0AAE1FXQ4</accession>
<organism evidence="1 2">
    <name type="scientific">Petrolisthes cinctipes</name>
    <name type="common">Flat porcelain crab</name>
    <dbReference type="NCBI Taxonomy" id="88211"/>
    <lineage>
        <taxon>Eukaryota</taxon>
        <taxon>Metazoa</taxon>
        <taxon>Ecdysozoa</taxon>
        <taxon>Arthropoda</taxon>
        <taxon>Crustacea</taxon>
        <taxon>Multicrustacea</taxon>
        <taxon>Malacostraca</taxon>
        <taxon>Eumalacostraca</taxon>
        <taxon>Eucarida</taxon>
        <taxon>Decapoda</taxon>
        <taxon>Pleocyemata</taxon>
        <taxon>Anomura</taxon>
        <taxon>Galatheoidea</taxon>
        <taxon>Porcellanidae</taxon>
        <taxon>Petrolisthes</taxon>
    </lineage>
</organism>
<evidence type="ECO:0000313" key="1">
    <source>
        <dbReference type="EMBL" id="KAK3881057.1"/>
    </source>
</evidence>
<comment type="caution">
    <text evidence="1">The sequence shown here is derived from an EMBL/GenBank/DDBJ whole genome shotgun (WGS) entry which is preliminary data.</text>
</comment>
<keyword evidence="2" id="KW-1185">Reference proteome</keyword>
<name>A0AAE1FXQ4_PETCI</name>
<dbReference type="EMBL" id="JAWQEG010001264">
    <property type="protein sequence ID" value="KAK3881057.1"/>
    <property type="molecule type" value="Genomic_DNA"/>
</dbReference>
<gene>
    <name evidence="1" type="ORF">Pcinc_014514</name>
</gene>
<dbReference type="Proteomes" id="UP001286313">
    <property type="component" value="Unassembled WGS sequence"/>
</dbReference>
<sequence>MWAVRAAEGFDGQVGGQMALEMPVASEAATTGRTSVVTHAGSSSKAQLSHARHASRTVLCLNHPVKDHNMKDHTW</sequence>